<name>A0ABR9UXA1_9CHRO</name>
<dbReference type="InterPro" id="IPR051619">
    <property type="entry name" value="TypeII_TA_RNase_PINc/VapC"/>
</dbReference>
<sequence length="147" mass="16552">MLLVIDSSVLAKWLFPEPLQSQARALRQDWESSTVELIAPNLMFVEVGNIIWKKQRLGLITQEEATSSILDLLDLEIPTVESQVILAEAYSLAECFDRTVYDALYLALAQVNSANMITADLRLYNAVASKLDFVEYLGHYQGLADRE</sequence>
<dbReference type="InterPro" id="IPR029060">
    <property type="entry name" value="PIN-like_dom_sf"/>
</dbReference>
<proteinExistence type="predicted"/>
<gene>
    <name evidence="3" type="ORF">IQ230_16555</name>
</gene>
<dbReference type="PANTHER" id="PTHR35901:SF1">
    <property type="entry name" value="EXONUCLEASE VAPC9"/>
    <property type="match status" value="1"/>
</dbReference>
<dbReference type="SUPFAM" id="SSF88723">
    <property type="entry name" value="PIN domain-like"/>
    <property type="match status" value="1"/>
</dbReference>
<dbReference type="Proteomes" id="UP000651156">
    <property type="component" value="Unassembled WGS sequence"/>
</dbReference>
<organism evidence="3 4">
    <name type="scientific">Gloeocapsopsis crepidinum LEGE 06123</name>
    <dbReference type="NCBI Taxonomy" id="588587"/>
    <lineage>
        <taxon>Bacteria</taxon>
        <taxon>Bacillati</taxon>
        <taxon>Cyanobacteriota</taxon>
        <taxon>Cyanophyceae</taxon>
        <taxon>Oscillatoriophycideae</taxon>
        <taxon>Chroococcales</taxon>
        <taxon>Chroococcaceae</taxon>
        <taxon>Gloeocapsopsis</taxon>
    </lineage>
</organism>
<accession>A0ABR9UXA1</accession>
<comment type="caution">
    <text evidence="3">The sequence shown here is derived from an EMBL/GenBank/DDBJ whole genome shotgun (WGS) entry which is preliminary data.</text>
</comment>
<feature type="domain" description="PIN" evidence="2">
    <location>
        <begin position="4"/>
        <end position="125"/>
    </location>
</feature>
<dbReference type="Pfam" id="PF01850">
    <property type="entry name" value="PIN"/>
    <property type="match status" value="1"/>
</dbReference>
<reference evidence="3 4" key="1">
    <citation type="submission" date="2020-10" db="EMBL/GenBank/DDBJ databases">
        <authorList>
            <person name="Castelo-Branco R."/>
            <person name="Eusebio N."/>
            <person name="Adriana R."/>
            <person name="Vieira A."/>
            <person name="Brugerolle De Fraissinette N."/>
            <person name="Rezende De Castro R."/>
            <person name="Schneider M.P."/>
            <person name="Vasconcelos V."/>
            <person name="Leao P.N."/>
        </authorList>
    </citation>
    <scope>NUCLEOTIDE SEQUENCE [LARGE SCALE GENOMIC DNA]</scope>
    <source>
        <strain evidence="3 4">LEGE 06123</strain>
    </source>
</reference>
<keyword evidence="4" id="KW-1185">Reference proteome</keyword>
<evidence type="ECO:0000259" key="2">
    <source>
        <dbReference type="Pfam" id="PF01850"/>
    </source>
</evidence>
<dbReference type="InterPro" id="IPR002716">
    <property type="entry name" value="PIN_dom"/>
</dbReference>
<keyword evidence="1" id="KW-0460">Magnesium</keyword>
<dbReference type="PANTHER" id="PTHR35901">
    <property type="entry name" value="RIBONUCLEASE VAPC3"/>
    <property type="match status" value="1"/>
</dbReference>
<dbReference type="Gene3D" id="3.40.50.1010">
    <property type="entry name" value="5'-nuclease"/>
    <property type="match status" value="1"/>
</dbReference>
<dbReference type="EMBL" id="JADEWN010000042">
    <property type="protein sequence ID" value="MBE9191933.1"/>
    <property type="molecule type" value="Genomic_DNA"/>
</dbReference>
<evidence type="ECO:0000313" key="3">
    <source>
        <dbReference type="EMBL" id="MBE9191933.1"/>
    </source>
</evidence>
<protein>
    <submittedName>
        <fullName evidence="3">Type II toxin-antitoxin system VapC family toxin</fullName>
    </submittedName>
</protein>
<evidence type="ECO:0000256" key="1">
    <source>
        <dbReference type="ARBA" id="ARBA00022842"/>
    </source>
</evidence>
<evidence type="ECO:0000313" key="4">
    <source>
        <dbReference type="Proteomes" id="UP000651156"/>
    </source>
</evidence>
<dbReference type="CDD" id="cd09873">
    <property type="entry name" value="PIN_Pae0151-like"/>
    <property type="match status" value="1"/>
</dbReference>
<dbReference type="RefSeq" id="WP_193933248.1">
    <property type="nucleotide sequence ID" value="NZ_CAWPMZ010000075.1"/>
</dbReference>
<dbReference type="InterPro" id="IPR044153">
    <property type="entry name" value="PIN_Pae0151-like"/>
</dbReference>